<dbReference type="InterPro" id="IPR037171">
    <property type="entry name" value="NagB/RpiA_transferase-like"/>
</dbReference>
<evidence type="ECO:0000259" key="4">
    <source>
        <dbReference type="PROSITE" id="PS51000"/>
    </source>
</evidence>
<dbReference type="Proteomes" id="UP000281955">
    <property type="component" value="Unassembled WGS sequence"/>
</dbReference>
<dbReference type="PROSITE" id="PS00894">
    <property type="entry name" value="HTH_DEOR_1"/>
    <property type="match status" value="1"/>
</dbReference>
<dbReference type="PROSITE" id="PS51000">
    <property type="entry name" value="HTH_DEOR_2"/>
    <property type="match status" value="1"/>
</dbReference>
<dbReference type="PANTHER" id="PTHR30363:SF44">
    <property type="entry name" value="AGA OPERON TRANSCRIPTIONAL REPRESSOR-RELATED"/>
    <property type="match status" value="1"/>
</dbReference>
<dbReference type="Pfam" id="PF08220">
    <property type="entry name" value="HTH_DeoR"/>
    <property type="match status" value="1"/>
</dbReference>
<evidence type="ECO:0000256" key="2">
    <source>
        <dbReference type="ARBA" id="ARBA00023125"/>
    </source>
</evidence>
<organism evidence="5 6">
    <name type="scientific">Motilibacter peucedani</name>
    <dbReference type="NCBI Taxonomy" id="598650"/>
    <lineage>
        <taxon>Bacteria</taxon>
        <taxon>Bacillati</taxon>
        <taxon>Actinomycetota</taxon>
        <taxon>Actinomycetes</taxon>
        <taxon>Motilibacterales</taxon>
        <taxon>Motilibacteraceae</taxon>
        <taxon>Motilibacter</taxon>
    </lineage>
</organism>
<evidence type="ECO:0000313" key="5">
    <source>
        <dbReference type="EMBL" id="RKS77407.1"/>
    </source>
</evidence>
<evidence type="ECO:0000313" key="6">
    <source>
        <dbReference type="Proteomes" id="UP000281955"/>
    </source>
</evidence>
<dbReference type="InterPro" id="IPR014036">
    <property type="entry name" value="DeoR-like_C"/>
</dbReference>
<dbReference type="EMBL" id="RBWV01000010">
    <property type="protein sequence ID" value="RKS77407.1"/>
    <property type="molecule type" value="Genomic_DNA"/>
</dbReference>
<accession>A0A420XRH8</accession>
<reference evidence="5 6" key="1">
    <citation type="submission" date="2018-10" db="EMBL/GenBank/DDBJ databases">
        <title>Genomic Encyclopedia of Archaeal and Bacterial Type Strains, Phase II (KMG-II): from individual species to whole genera.</title>
        <authorList>
            <person name="Goeker M."/>
        </authorList>
    </citation>
    <scope>NUCLEOTIDE SEQUENCE [LARGE SCALE GENOMIC DNA]</scope>
    <source>
        <strain evidence="5 6">RP-AC37</strain>
    </source>
</reference>
<dbReference type="InterPro" id="IPR036388">
    <property type="entry name" value="WH-like_DNA-bd_sf"/>
</dbReference>
<protein>
    <submittedName>
        <fullName evidence="5">DeoR/GlpR family transcriptional regulator of sugar metabolism</fullName>
    </submittedName>
</protein>
<dbReference type="GO" id="GO:0003677">
    <property type="term" value="F:DNA binding"/>
    <property type="evidence" value="ECO:0007669"/>
    <property type="project" value="UniProtKB-KW"/>
</dbReference>
<keyword evidence="1" id="KW-0805">Transcription regulation</keyword>
<dbReference type="SMART" id="SM00420">
    <property type="entry name" value="HTH_DEOR"/>
    <property type="match status" value="1"/>
</dbReference>
<dbReference type="SMART" id="SM01134">
    <property type="entry name" value="DeoRC"/>
    <property type="match status" value="1"/>
</dbReference>
<evidence type="ECO:0000256" key="1">
    <source>
        <dbReference type="ARBA" id="ARBA00023015"/>
    </source>
</evidence>
<name>A0A420XRH8_9ACTN</name>
<dbReference type="PRINTS" id="PR00037">
    <property type="entry name" value="HTHLACR"/>
</dbReference>
<dbReference type="InterPro" id="IPR050313">
    <property type="entry name" value="Carb_Metab_HTH_regulators"/>
</dbReference>
<dbReference type="Gene3D" id="3.40.50.1360">
    <property type="match status" value="1"/>
</dbReference>
<comment type="caution">
    <text evidence="5">The sequence shown here is derived from an EMBL/GenBank/DDBJ whole genome shotgun (WGS) entry which is preliminary data.</text>
</comment>
<dbReference type="SUPFAM" id="SSF100950">
    <property type="entry name" value="NagB/RpiA/CoA transferase-like"/>
    <property type="match status" value="1"/>
</dbReference>
<keyword evidence="2" id="KW-0238">DNA-binding</keyword>
<dbReference type="InterPro" id="IPR001034">
    <property type="entry name" value="DeoR_HTH"/>
</dbReference>
<dbReference type="SUPFAM" id="SSF46785">
    <property type="entry name" value="Winged helix' DNA-binding domain"/>
    <property type="match status" value="1"/>
</dbReference>
<dbReference type="Gene3D" id="1.10.10.10">
    <property type="entry name" value="Winged helix-like DNA-binding domain superfamily/Winged helix DNA-binding domain"/>
    <property type="match status" value="1"/>
</dbReference>
<sequence>MTSVQGLLAPQRQALILEELNNAGAVRVSELVRRLGVSDMTIRRDLDSLASRGLAEKVHGGATRPVVRPSDEPTFVAKSSRQTAEKHAIARRAATLVQPGAAVAISAGTTTSALAQQLTAVPGLTVVTNSLPVAEALMENDSDDRTVVLTGGECTPSRALVGTVTVAALHSLHVDLVFMGVHGLDAQAGLTTPNMLEAETNRAMIAAGGRLVVVADHTKWGTIGLSRFARIDDVDVVVSDAALPDDAREHLSQRTELVLAG</sequence>
<proteinExistence type="predicted"/>
<dbReference type="InterPro" id="IPR036390">
    <property type="entry name" value="WH_DNA-bd_sf"/>
</dbReference>
<gene>
    <name evidence="5" type="ORF">CLV35_1093</name>
</gene>
<dbReference type="GO" id="GO:0003700">
    <property type="term" value="F:DNA-binding transcription factor activity"/>
    <property type="evidence" value="ECO:0007669"/>
    <property type="project" value="InterPro"/>
</dbReference>
<feature type="domain" description="HTH deoR-type" evidence="4">
    <location>
        <begin position="9"/>
        <end position="64"/>
    </location>
</feature>
<keyword evidence="6" id="KW-1185">Reference proteome</keyword>
<dbReference type="InParanoid" id="A0A420XRH8"/>
<keyword evidence="3" id="KW-0804">Transcription</keyword>
<dbReference type="AlphaFoldDB" id="A0A420XRH8"/>
<dbReference type="PANTHER" id="PTHR30363">
    <property type="entry name" value="HTH-TYPE TRANSCRIPTIONAL REGULATOR SRLR-RELATED"/>
    <property type="match status" value="1"/>
</dbReference>
<evidence type="ECO:0000256" key="3">
    <source>
        <dbReference type="ARBA" id="ARBA00023163"/>
    </source>
</evidence>
<dbReference type="InterPro" id="IPR018356">
    <property type="entry name" value="Tscrpt_reg_HTH_DeoR_CS"/>
</dbReference>
<dbReference type="Pfam" id="PF00455">
    <property type="entry name" value="DeoRC"/>
    <property type="match status" value="1"/>
</dbReference>